<evidence type="ECO:0000313" key="4">
    <source>
        <dbReference type="EMBL" id="MBC2176396.1"/>
    </source>
</evidence>
<feature type="domain" description="Bacterial Ig" evidence="3">
    <location>
        <begin position="976"/>
        <end position="1059"/>
    </location>
</feature>
<reference evidence="4 5" key="1">
    <citation type="submission" date="2020-03" db="EMBL/GenBank/DDBJ databases">
        <title>Soil Listeria distribution.</title>
        <authorList>
            <person name="Liao J."/>
            <person name="Wiedmann M."/>
        </authorList>
    </citation>
    <scope>NUCLEOTIDE SEQUENCE [LARGE SCALE GENOMIC DNA]</scope>
    <source>
        <strain evidence="4 5">FSL L7-0259</strain>
    </source>
</reference>
<dbReference type="Gene3D" id="2.60.40.10">
    <property type="entry name" value="Immunoglobulins"/>
    <property type="match status" value="6"/>
</dbReference>
<organism evidence="4 5">
    <name type="scientific">Listeria booriae</name>
    <dbReference type="NCBI Taxonomy" id="1552123"/>
    <lineage>
        <taxon>Bacteria</taxon>
        <taxon>Bacillati</taxon>
        <taxon>Bacillota</taxon>
        <taxon>Bacilli</taxon>
        <taxon>Bacillales</taxon>
        <taxon>Listeriaceae</taxon>
        <taxon>Listeria</taxon>
    </lineage>
</organism>
<feature type="domain" description="Bacterial Ig" evidence="3">
    <location>
        <begin position="801"/>
        <end position="881"/>
    </location>
</feature>
<keyword evidence="1" id="KW-0732">Signal</keyword>
<feature type="domain" description="Bacterial Ig" evidence="2">
    <location>
        <begin position="640"/>
        <end position="714"/>
    </location>
</feature>
<protein>
    <submittedName>
        <fullName evidence="4">Autolysin modifier protein</fullName>
    </submittedName>
</protein>
<dbReference type="Pfam" id="PF17936">
    <property type="entry name" value="Big_6"/>
    <property type="match status" value="6"/>
</dbReference>
<feature type="domain" description="Bacterial Ig" evidence="2">
    <location>
        <begin position="556"/>
        <end position="635"/>
    </location>
</feature>
<feature type="domain" description="Bacterial Ig" evidence="3">
    <location>
        <begin position="1238"/>
        <end position="1317"/>
    </location>
</feature>
<feature type="domain" description="Bacterial Ig" evidence="2">
    <location>
        <begin position="227"/>
        <end position="304"/>
    </location>
</feature>
<feature type="domain" description="Bacterial Ig" evidence="3">
    <location>
        <begin position="1153"/>
        <end position="1232"/>
    </location>
</feature>
<dbReference type="Gene3D" id="2.60.120.260">
    <property type="entry name" value="Galactose-binding domain-like"/>
    <property type="match status" value="1"/>
</dbReference>
<feature type="chain" id="PRO_5030711955" evidence="1">
    <location>
        <begin position="34"/>
        <end position="1318"/>
    </location>
</feature>
<evidence type="ECO:0000259" key="3">
    <source>
        <dbReference type="Pfam" id="PF20622"/>
    </source>
</evidence>
<proteinExistence type="predicted"/>
<dbReference type="Pfam" id="PF20622">
    <property type="entry name" value="Big_15"/>
    <property type="match status" value="6"/>
</dbReference>
<feature type="domain" description="Bacterial Ig" evidence="2">
    <location>
        <begin position="388"/>
        <end position="466"/>
    </location>
</feature>
<evidence type="ECO:0000259" key="2">
    <source>
        <dbReference type="Pfam" id="PF17936"/>
    </source>
</evidence>
<feature type="signal peptide" evidence="1">
    <location>
        <begin position="1"/>
        <end position="33"/>
    </location>
</feature>
<dbReference type="RefSeq" id="WP_185548766.1">
    <property type="nucleotide sequence ID" value="NZ_JAARYD010000003.1"/>
</dbReference>
<feature type="domain" description="Bacterial Ig" evidence="3">
    <location>
        <begin position="1067"/>
        <end position="1147"/>
    </location>
</feature>
<feature type="domain" description="Bacterial Ig" evidence="2">
    <location>
        <begin position="726"/>
        <end position="796"/>
    </location>
</feature>
<dbReference type="NCBIfam" id="NF033510">
    <property type="entry name" value="Ca_tandemer"/>
    <property type="match status" value="3"/>
</dbReference>
<feature type="domain" description="Bacterial Ig" evidence="3">
    <location>
        <begin position="888"/>
        <end position="969"/>
    </location>
</feature>
<dbReference type="Proteomes" id="UP000541735">
    <property type="component" value="Unassembled WGS sequence"/>
</dbReference>
<accession>A0A7X1D8K3</accession>
<feature type="domain" description="Bacterial Ig" evidence="2">
    <location>
        <begin position="471"/>
        <end position="553"/>
    </location>
</feature>
<dbReference type="EMBL" id="JAARYD010000003">
    <property type="protein sequence ID" value="MBC2176396.1"/>
    <property type="molecule type" value="Genomic_DNA"/>
</dbReference>
<dbReference type="InterPro" id="IPR046746">
    <property type="entry name" value="Big_15"/>
</dbReference>
<gene>
    <name evidence="4" type="ORF">HCB27_07205</name>
</gene>
<name>A0A7X1D8K3_9LIST</name>
<comment type="caution">
    <text evidence="4">The sequence shown here is derived from an EMBL/GenBank/DDBJ whole genome shotgun (WGS) entry which is preliminary data.</text>
</comment>
<dbReference type="InterPro" id="IPR041498">
    <property type="entry name" value="Big_6"/>
</dbReference>
<sequence>MKKQTIRKIVTSALVANMVAGSVITALPQVSFAADSSDATTQSEKKLLSALQTTIPIIQNANFTMDPTTNTIPGWQFAVTGSGNIVSLSSAGSGWYYAGDGNFKVYPYGSGIQIYTTLNRLNIMHQTINTTPGTTYTFRYDARIVSNGAELLHTGARIYNADTNTLMVDDSGDTISPNTRTYSYTFVATGTKTRLEITTSCSAGYHGNYLTTDVKNVSATANNPTIPSKPVINAMTDRSTVISGTAKPYSMVSLYAGNSYLGDVRASASGSFSMTAGPYVAGTKISATATDSGNVSDKSEITVTATAIATPTINRLTDQSITASGTGEAGSALTLKIGDATYTTNVATNGTWSTTISKPKAGLVAEATSVKDGVTSAKASTTVVDVTAPDAPVLQTVTDKDTHVKGTGEAGTTVKVTLPNGTVLSGTVDTNGNFDIVIPAQAQDAVIHATLTDAAGNVSAAGSTTVVHAGPSAPVLNTVTDQSTRVNGTADAGTTVTVKITYNGVSISYTGLVDDFGEFSIPIDQSHAGATVDAIAKDRTNALSPRSSTVVQDVTAPDAPVVAPVFDTDTTIKGTGEANCDVRVTLPSGGVLTGRTNEAGAFSLTIPAQAAGRTLQVTLTDAAGNESTATTVTVQSSTLAAPTILPVTADDTSVKGTGVAGATVTLTIGNATYTGTVATDGTYTITIPAQPKDTVITAKQTLANRTSSSVNTTVTAGQSIAQTTIGALTTTSTAVTGTAEPNANIAIKVGTTTIASGVVGSDGKYSLLIQPQAAQTVVTATVSKEGLSSSASTTVTKQATGSIVVNAPYYVGYDANIKATVSGDVAKVYLLVNGTKQTTVPVSGTFNYYAKDKVTSTAQNVYLVALDTAGNELARAKVTLKDGNLLRGTVTTDTFIIGDSSFVTGSYTGAVTKVALSVNGVVSPSVAVGAANKLQYYAKDKITQTTDVVKIISYNTEGTAIATANVSVAGADSLTGTITANPTNFAISTDTYVKGSYTGNVKTVALVVNGVESPKVGVLTGGQWQYYAKGKILNPTDIVTVRGYNAAGTLVDTKTITVSQNPAGQSTLTPVAYKLKSDSYVKGTFTGSVRYVALKVGAVTYSQVAVVDGTNWQYYAKDKIKNATDPVTILGYDSTGTKIAEATVSVTPETSSTLTASTYALGDGNVVGTYTGAVKYVAVTINGVSYGKVPVNADGTYSYYIKDKVTSKIDIIAVKGYDDANTVVAQANVTIDPGVAPTMTAEAFTIGTTRFVTGTYTGGVKYVGLKVGDRVYDRVPVATDGTYQYYAKDLITSATTTVTVLGYDAANQVTVQTVVTVR</sequence>
<dbReference type="InterPro" id="IPR013783">
    <property type="entry name" value="Ig-like_fold"/>
</dbReference>
<evidence type="ECO:0000313" key="5">
    <source>
        <dbReference type="Proteomes" id="UP000541735"/>
    </source>
</evidence>
<evidence type="ECO:0000256" key="1">
    <source>
        <dbReference type="SAM" id="SignalP"/>
    </source>
</evidence>